<accession>A0A3R9PPG8</accession>
<dbReference type="InterPro" id="IPR050595">
    <property type="entry name" value="Bact_response_regulator"/>
</dbReference>
<dbReference type="PANTHER" id="PTHR44591:SF19">
    <property type="entry name" value="TWO-COMPONENT RESPONSE REGULATOR-RELATED"/>
    <property type="match status" value="1"/>
</dbReference>
<dbReference type="Gene3D" id="3.40.50.2300">
    <property type="match status" value="1"/>
</dbReference>
<dbReference type="Pfam" id="PF00072">
    <property type="entry name" value="Response_reg"/>
    <property type="match status" value="1"/>
</dbReference>
<gene>
    <name evidence="4" type="ORF">EDE15_0424</name>
</gene>
<dbReference type="AlphaFoldDB" id="A0A3R9PPG8"/>
<feature type="modified residue" description="4-aspartylphosphate" evidence="2">
    <location>
        <position position="57"/>
    </location>
</feature>
<evidence type="ECO:0000313" key="4">
    <source>
        <dbReference type="EMBL" id="RSL14954.1"/>
    </source>
</evidence>
<keyword evidence="5" id="KW-1185">Reference proteome</keyword>
<reference evidence="4 5" key="1">
    <citation type="submission" date="2018-12" db="EMBL/GenBank/DDBJ databases">
        <title>Sequencing of bacterial isolates from soil warming experiment in Harvard Forest, Massachusetts, USA.</title>
        <authorList>
            <person name="Deangelis K."/>
        </authorList>
    </citation>
    <scope>NUCLEOTIDE SEQUENCE [LARGE SCALE GENOMIC DNA]</scope>
    <source>
        <strain evidence="4 5">EB153</strain>
    </source>
</reference>
<sequence>MTDTLLLIDDNAVQAATRQTILKRAGYFVIAALNPGRALEQFRTGECLDDVQLVITDHVMPGMNGSEFVRELRKTRPKLPVLVISGMEEAESEYEGMNVLFRLKPLLPESLLASVQSLIQVGRIETAAVGAVNDALLL</sequence>
<organism evidence="4 5">
    <name type="scientific">Edaphobacter aggregans</name>
    <dbReference type="NCBI Taxonomy" id="570835"/>
    <lineage>
        <taxon>Bacteria</taxon>
        <taxon>Pseudomonadati</taxon>
        <taxon>Acidobacteriota</taxon>
        <taxon>Terriglobia</taxon>
        <taxon>Terriglobales</taxon>
        <taxon>Acidobacteriaceae</taxon>
        <taxon>Edaphobacter</taxon>
    </lineage>
</organism>
<evidence type="ECO:0000256" key="1">
    <source>
        <dbReference type="ARBA" id="ARBA00022553"/>
    </source>
</evidence>
<evidence type="ECO:0000259" key="3">
    <source>
        <dbReference type="PROSITE" id="PS50110"/>
    </source>
</evidence>
<dbReference type="PROSITE" id="PS50110">
    <property type="entry name" value="RESPONSE_REGULATORY"/>
    <property type="match status" value="1"/>
</dbReference>
<name>A0A3R9PPG8_9BACT</name>
<dbReference type="GO" id="GO:0000160">
    <property type="term" value="P:phosphorelay signal transduction system"/>
    <property type="evidence" value="ECO:0007669"/>
    <property type="project" value="InterPro"/>
</dbReference>
<dbReference type="SMART" id="SM00448">
    <property type="entry name" value="REC"/>
    <property type="match status" value="1"/>
</dbReference>
<evidence type="ECO:0000313" key="5">
    <source>
        <dbReference type="Proteomes" id="UP000269669"/>
    </source>
</evidence>
<evidence type="ECO:0000256" key="2">
    <source>
        <dbReference type="PROSITE-ProRule" id="PRU00169"/>
    </source>
</evidence>
<protein>
    <submittedName>
        <fullName evidence="4">Response regulator receiver domain-containing protein</fullName>
    </submittedName>
</protein>
<dbReference type="OrthoDB" id="1798269at2"/>
<comment type="caution">
    <text evidence="4">The sequence shown here is derived from an EMBL/GenBank/DDBJ whole genome shotgun (WGS) entry which is preliminary data.</text>
</comment>
<dbReference type="EMBL" id="RSDW01000001">
    <property type="protein sequence ID" value="RSL14954.1"/>
    <property type="molecule type" value="Genomic_DNA"/>
</dbReference>
<feature type="domain" description="Response regulatory" evidence="3">
    <location>
        <begin position="4"/>
        <end position="119"/>
    </location>
</feature>
<proteinExistence type="predicted"/>
<dbReference type="PANTHER" id="PTHR44591">
    <property type="entry name" value="STRESS RESPONSE REGULATOR PROTEIN 1"/>
    <property type="match status" value="1"/>
</dbReference>
<dbReference type="InterPro" id="IPR011006">
    <property type="entry name" value="CheY-like_superfamily"/>
</dbReference>
<dbReference type="RefSeq" id="WP_125483756.1">
    <property type="nucleotide sequence ID" value="NZ_RSDW01000001.1"/>
</dbReference>
<dbReference type="SUPFAM" id="SSF52172">
    <property type="entry name" value="CheY-like"/>
    <property type="match status" value="1"/>
</dbReference>
<dbReference type="CDD" id="cd00156">
    <property type="entry name" value="REC"/>
    <property type="match status" value="1"/>
</dbReference>
<keyword evidence="1 2" id="KW-0597">Phosphoprotein</keyword>
<dbReference type="InterPro" id="IPR001789">
    <property type="entry name" value="Sig_transdc_resp-reg_receiver"/>
</dbReference>
<dbReference type="Proteomes" id="UP000269669">
    <property type="component" value="Unassembled WGS sequence"/>
</dbReference>